<feature type="transmembrane region" description="Helical" evidence="5">
    <location>
        <begin position="151"/>
        <end position="170"/>
    </location>
</feature>
<sequence>MGSIGDDIRQAFSRGNSSSIQLILVNLFVFIGLFLVKLTLSVSAETKPIADGMNENLCLSADVPGFLLHPWALLTYGFINSSILQLLFNSIALYWFGLLVQDFIGSRKLINIYFLGYIFAGVFYLVSYNLINMTNATVSMSSLVTGSNAAVYAVMFATVTLIPDYEFYFFRRFYIKIKYIALAFLVFSFFNPTSGILNLGGAGLGYLYIKMLRLGIDLGSPIEAVQDWIGSISTRKPPKRAYKSKKFSHSTVGKQGNYNVKQEESYIPDQEEVDALLDKISVSGYESLTKKEKERLFRASNS</sequence>
<feature type="transmembrane region" description="Helical" evidence="5">
    <location>
        <begin position="112"/>
        <end position="131"/>
    </location>
</feature>
<dbReference type="AlphaFoldDB" id="A0A0P7C2L3"/>
<dbReference type="RefSeq" id="WP_055145575.1">
    <property type="nucleotide sequence ID" value="NZ_JXSZ01000006.1"/>
</dbReference>
<dbReference type="Proteomes" id="UP000050454">
    <property type="component" value="Unassembled WGS sequence"/>
</dbReference>
<feature type="domain" description="Peptidase S54 rhomboid" evidence="6">
    <location>
        <begin position="70"/>
        <end position="212"/>
    </location>
</feature>
<feature type="domain" description="DUF6576" evidence="7">
    <location>
        <begin position="269"/>
        <end position="301"/>
    </location>
</feature>
<keyword evidence="4 5" id="KW-0472">Membrane</keyword>
<keyword evidence="2 5" id="KW-0812">Transmembrane</keyword>
<accession>A0A0P7C2L3</accession>
<dbReference type="OrthoDB" id="680602at2"/>
<dbReference type="SUPFAM" id="SSF144091">
    <property type="entry name" value="Rhomboid-like"/>
    <property type="match status" value="1"/>
</dbReference>
<dbReference type="Pfam" id="PF20216">
    <property type="entry name" value="DUF6576"/>
    <property type="match status" value="1"/>
</dbReference>
<gene>
    <name evidence="8" type="ORF">AFM12_06520</name>
</gene>
<evidence type="ECO:0000313" key="8">
    <source>
        <dbReference type="EMBL" id="KPM48304.1"/>
    </source>
</evidence>
<dbReference type="EMBL" id="LGTQ01000006">
    <property type="protein sequence ID" value="KPM48304.1"/>
    <property type="molecule type" value="Genomic_DNA"/>
</dbReference>
<organism evidence="8 9">
    <name type="scientific">Jiulongibacter sediminis</name>
    <dbReference type="NCBI Taxonomy" id="1605367"/>
    <lineage>
        <taxon>Bacteria</taxon>
        <taxon>Pseudomonadati</taxon>
        <taxon>Bacteroidota</taxon>
        <taxon>Cytophagia</taxon>
        <taxon>Cytophagales</taxon>
        <taxon>Leadbetterellaceae</taxon>
        <taxon>Jiulongibacter</taxon>
    </lineage>
</organism>
<dbReference type="STRING" id="1605367.AFM12_06520"/>
<evidence type="ECO:0000259" key="6">
    <source>
        <dbReference type="Pfam" id="PF01694"/>
    </source>
</evidence>
<feature type="transmembrane region" description="Helical" evidence="5">
    <location>
        <begin position="73"/>
        <end position="100"/>
    </location>
</feature>
<proteinExistence type="predicted"/>
<dbReference type="InterPro" id="IPR035952">
    <property type="entry name" value="Rhomboid-like_sf"/>
</dbReference>
<keyword evidence="9" id="KW-1185">Reference proteome</keyword>
<comment type="subcellular location">
    <subcellularLocation>
        <location evidence="1">Membrane</location>
        <topology evidence="1">Multi-pass membrane protein</topology>
    </subcellularLocation>
</comment>
<evidence type="ECO:0000256" key="1">
    <source>
        <dbReference type="ARBA" id="ARBA00004141"/>
    </source>
</evidence>
<dbReference type="InterPro" id="IPR046483">
    <property type="entry name" value="DUF6576"/>
</dbReference>
<protein>
    <submittedName>
        <fullName evidence="8">Uncharacterized protein</fullName>
    </submittedName>
</protein>
<dbReference type="PANTHER" id="PTHR43066">
    <property type="entry name" value="RHOMBOID-RELATED PROTEIN"/>
    <property type="match status" value="1"/>
</dbReference>
<dbReference type="InterPro" id="IPR022764">
    <property type="entry name" value="Peptidase_S54_rhomboid_dom"/>
</dbReference>
<evidence type="ECO:0000313" key="9">
    <source>
        <dbReference type="Proteomes" id="UP000050454"/>
    </source>
</evidence>
<reference evidence="8 9" key="1">
    <citation type="submission" date="2015-07" db="EMBL/GenBank/DDBJ databases">
        <title>The draft genome sequence of Leadbetterella sp. JN14-9.</title>
        <authorList>
            <person name="Liu Y."/>
            <person name="Du J."/>
            <person name="Shao Z."/>
        </authorList>
    </citation>
    <scope>NUCLEOTIDE SEQUENCE [LARGE SCALE GENOMIC DNA]</scope>
    <source>
        <strain evidence="8 9">JN14-9</strain>
    </source>
</reference>
<evidence type="ECO:0000256" key="5">
    <source>
        <dbReference type="SAM" id="Phobius"/>
    </source>
</evidence>
<comment type="caution">
    <text evidence="8">The sequence shown here is derived from an EMBL/GenBank/DDBJ whole genome shotgun (WGS) entry which is preliminary data.</text>
</comment>
<name>A0A0P7C2L3_9BACT</name>
<dbReference type="GO" id="GO:0004252">
    <property type="term" value="F:serine-type endopeptidase activity"/>
    <property type="evidence" value="ECO:0007669"/>
    <property type="project" value="InterPro"/>
</dbReference>
<dbReference type="Pfam" id="PF01694">
    <property type="entry name" value="Rhomboid"/>
    <property type="match status" value="1"/>
</dbReference>
<dbReference type="Gene3D" id="1.20.1540.10">
    <property type="entry name" value="Rhomboid-like"/>
    <property type="match status" value="1"/>
</dbReference>
<dbReference type="GO" id="GO:0016020">
    <property type="term" value="C:membrane"/>
    <property type="evidence" value="ECO:0007669"/>
    <property type="project" value="UniProtKB-SubCell"/>
</dbReference>
<evidence type="ECO:0000256" key="4">
    <source>
        <dbReference type="ARBA" id="ARBA00023136"/>
    </source>
</evidence>
<evidence type="ECO:0000259" key="7">
    <source>
        <dbReference type="Pfam" id="PF20216"/>
    </source>
</evidence>
<evidence type="ECO:0000256" key="3">
    <source>
        <dbReference type="ARBA" id="ARBA00022989"/>
    </source>
</evidence>
<evidence type="ECO:0000256" key="2">
    <source>
        <dbReference type="ARBA" id="ARBA00022692"/>
    </source>
</evidence>
<dbReference type="PANTHER" id="PTHR43066:SF11">
    <property type="entry name" value="PEPTIDASE S54 RHOMBOID DOMAIN-CONTAINING PROTEIN"/>
    <property type="match status" value="1"/>
</dbReference>
<feature type="transmembrane region" description="Helical" evidence="5">
    <location>
        <begin position="20"/>
        <end position="40"/>
    </location>
</feature>
<feature type="transmembrane region" description="Helical" evidence="5">
    <location>
        <begin position="182"/>
        <end position="209"/>
    </location>
</feature>
<keyword evidence="3 5" id="KW-1133">Transmembrane helix</keyword>